<reference evidence="7" key="1">
    <citation type="journal article" date="2019" name="Int. J. Syst. Evol. Microbiol.">
        <title>The Global Catalogue of Microorganisms (GCM) 10K type strain sequencing project: providing services to taxonomists for standard genome sequencing and annotation.</title>
        <authorList>
            <consortium name="The Broad Institute Genomics Platform"/>
            <consortium name="The Broad Institute Genome Sequencing Center for Infectious Disease"/>
            <person name="Wu L."/>
            <person name="Ma J."/>
        </authorList>
    </citation>
    <scope>NUCLEOTIDE SEQUENCE [LARGE SCALE GENOMIC DNA]</scope>
    <source>
        <strain evidence="7">CCUG 62953</strain>
    </source>
</reference>
<keyword evidence="7" id="KW-1185">Reference proteome</keyword>
<keyword evidence="4" id="KW-0804">Transcription</keyword>
<dbReference type="EMBL" id="JBHTMU010000029">
    <property type="protein sequence ID" value="MFD1343702.1"/>
    <property type="molecule type" value="Genomic_DNA"/>
</dbReference>
<protein>
    <submittedName>
        <fullName evidence="6">LysR family transcriptional regulator</fullName>
    </submittedName>
</protein>
<comment type="similarity">
    <text evidence="1">Belongs to the LysR transcriptional regulatory family.</text>
</comment>
<comment type="caution">
    <text evidence="6">The sequence shown here is derived from an EMBL/GenBank/DDBJ whole genome shotgun (WGS) entry which is preliminary data.</text>
</comment>
<evidence type="ECO:0000256" key="3">
    <source>
        <dbReference type="ARBA" id="ARBA00023125"/>
    </source>
</evidence>
<dbReference type="SUPFAM" id="SSF46785">
    <property type="entry name" value="Winged helix' DNA-binding domain"/>
    <property type="match status" value="1"/>
</dbReference>
<evidence type="ECO:0000259" key="5">
    <source>
        <dbReference type="PROSITE" id="PS50931"/>
    </source>
</evidence>
<dbReference type="PANTHER" id="PTHR30118">
    <property type="entry name" value="HTH-TYPE TRANSCRIPTIONAL REGULATOR LEUO-RELATED"/>
    <property type="match status" value="1"/>
</dbReference>
<dbReference type="PROSITE" id="PS50931">
    <property type="entry name" value="HTH_LYSR"/>
    <property type="match status" value="1"/>
</dbReference>
<gene>
    <name evidence="6" type="ORF">ACFQ4E_14840</name>
</gene>
<dbReference type="Proteomes" id="UP001597135">
    <property type="component" value="Unassembled WGS sequence"/>
</dbReference>
<dbReference type="InterPro" id="IPR000847">
    <property type="entry name" value="LysR_HTH_N"/>
</dbReference>
<feature type="domain" description="HTH lysR-type" evidence="5">
    <location>
        <begin position="1"/>
        <end position="51"/>
    </location>
</feature>
<evidence type="ECO:0000313" key="7">
    <source>
        <dbReference type="Proteomes" id="UP001597135"/>
    </source>
</evidence>
<dbReference type="InterPro" id="IPR036388">
    <property type="entry name" value="WH-like_DNA-bd_sf"/>
</dbReference>
<dbReference type="PRINTS" id="PR00039">
    <property type="entry name" value="HTHLYSR"/>
</dbReference>
<dbReference type="Gene3D" id="1.10.10.10">
    <property type="entry name" value="Winged helix-like DNA-binding domain superfamily/Winged helix DNA-binding domain"/>
    <property type="match status" value="1"/>
</dbReference>
<accession>A0ABW3ZLH9</accession>
<dbReference type="Pfam" id="PF00126">
    <property type="entry name" value="HTH_1"/>
    <property type="match status" value="1"/>
</dbReference>
<dbReference type="InterPro" id="IPR050389">
    <property type="entry name" value="LysR-type_TF"/>
</dbReference>
<evidence type="ECO:0000313" key="6">
    <source>
        <dbReference type="EMBL" id="MFD1343702.1"/>
    </source>
</evidence>
<organism evidence="6 7">
    <name type="scientific">Litorisediminicola beolgyonensis</name>
    <dbReference type="NCBI Taxonomy" id="1173614"/>
    <lineage>
        <taxon>Bacteria</taxon>
        <taxon>Pseudomonadati</taxon>
        <taxon>Pseudomonadota</taxon>
        <taxon>Alphaproteobacteria</taxon>
        <taxon>Rhodobacterales</taxon>
        <taxon>Paracoccaceae</taxon>
        <taxon>Litorisediminicola</taxon>
    </lineage>
</organism>
<evidence type="ECO:0000256" key="1">
    <source>
        <dbReference type="ARBA" id="ARBA00009437"/>
    </source>
</evidence>
<keyword evidence="3" id="KW-0238">DNA-binding</keyword>
<evidence type="ECO:0000256" key="2">
    <source>
        <dbReference type="ARBA" id="ARBA00023015"/>
    </source>
</evidence>
<keyword evidence="2" id="KW-0805">Transcription regulation</keyword>
<proteinExistence type="inferred from homology"/>
<dbReference type="InterPro" id="IPR036390">
    <property type="entry name" value="WH_DNA-bd_sf"/>
</dbReference>
<sequence length="57" mass="6278">MLDALLHDHSTVKAAQRRNLTQPAVSAALARLRDAFGEELFFRRGQGLQPTSFALSP</sequence>
<dbReference type="PANTHER" id="PTHR30118:SF6">
    <property type="entry name" value="HTH-TYPE TRANSCRIPTIONAL REGULATOR LEUO"/>
    <property type="match status" value="1"/>
</dbReference>
<evidence type="ECO:0000256" key="4">
    <source>
        <dbReference type="ARBA" id="ARBA00023163"/>
    </source>
</evidence>
<name>A0ABW3ZLH9_9RHOB</name>